<evidence type="ECO:0000256" key="1">
    <source>
        <dbReference type="ARBA" id="ARBA00008761"/>
    </source>
</evidence>
<feature type="domain" description="Probable transposase IS891/IS1136/IS1341" evidence="7">
    <location>
        <begin position="100"/>
        <end position="215"/>
    </location>
</feature>
<dbReference type="InterPro" id="IPR051399">
    <property type="entry name" value="RNA-guided_DNA_endo/Transpos"/>
</dbReference>
<keyword evidence="3" id="KW-0815">Transposition</keyword>
<reference evidence="9 10" key="1">
    <citation type="submission" date="2019-01" db="EMBL/GenBank/DDBJ databases">
        <authorList>
            <person name="Brito A."/>
        </authorList>
    </citation>
    <scope>NUCLEOTIDE SEQUENCE [LARGE SCALE GENOMIC DNA]</scope>
    <source>
        <strain evidence="9">1</strain>
    </source>
</reference>
<dbReference type="NCBIfam" id="TIGR01766">
    <property type="entry name" value="IS200/IS605 family accessory protein TnpB-like domain"/>
    <property type="match status" value="1"/>
</dbReference>
<protein>
    <submittedName>
        <fullName evidence="9">Transposase</fullName>
    </submittedName>
</protein>
<dbReference type="NCBIfam" id="NF040570">
    <property type="entry name" value="guided_TnpB"/>
    <property type="match status" value="1"/>
</dbReference>
<sequence length="337" mass="37694">MSEVSSVVLQQSLRDLEQAWSNYFNSKSGKRKGKDIGKPKPKKKHGKQAIRFASNAFTVSSQSVYLAKIGHVKVVFSRPLPSEPSSVTIIKDTTGRYFASFVVEVPKEIAPQTDISCGIDLGLTHFAILSTGEKVENPRLHKKMLRKIKLANRRLAKAKKDSNRRKKRKLRLAKLHAKVKQQRTDFLHKLTTQLATENQSLAIEDLNVAGMVKNRKLSRAISDAGWAKFKTMLQAKCDKYGRDLTIVDRWYASSQICSCCGQSGGKKELNVREWECLHCNAFHDRDENAAANLKNQTKREAGGQSDSYNNGHGECVSLPVVAVLGEVSTTYEQLSLF</sequence>
<dbReference type="AlphaFoldDB" id="A0A563W1S3"/>
<dbReference type="Proteomes" id="UP000320055">
    <property type="component" value="Unassembled WGS sequence"/>
</dbReference>
<keyword evidence="10" id="KW-1185">Reference proteome</keyword>
<feature type="compositionally biased region" description="Basic residues" evidence="6">
    <location>
        <begin position="28"/>
        <end position="47"/>
    </location>
</feature>
<accession>A0A563W1S3</accession>
<evidence type="ECO:0000256" key="4">
    <source>
        <dbReference type="ARBA" id="ARBA00023125"/>
    </source>
</evidence>
<dbReference type="GO" id="GO:0006310">
    <property type="term" value="P:DNA recombination"/>
    <property type="evidence" value="ECO:0007669"/>
    <property type="project" value="UniProtKB-KW"/>
</dbReference>
<dbReference type="InterPro" id="IPR001959">
    <property type="entry name" value="Transposase"/>
</dbReference>
<evidence type="ECO:0000313" key="9">
    <source>
        <dbReference type="EMBL" id="VEP17483.1"/>
    </source>
</evidence>
<dbReference type="InterPro" id="IPR010095">
    <property type="entry name" value="Cas12f1-like_TNB"/>
</dbReference>
<keyword evidence="5" id="KW-0233">DNA recombination</keyword>
<evidence type="ECO:0000256" key="5">
    <source>
        <dbReference type="ARBA" id="ARBA00023172"/>
    </source>
</evidence>
<comment type="similarity">
    <text evidence="1">In the C-terminal section; belongs to the transposase 35 family.</text>
</comment>
<dbReference type="PANTHER" id="PTHR30405:SF25">
    <property type="entry name" value="RNA-GUIDED DNA ENDONUCLEASE INSQ-RELATED"/>
    <property type="match status" value="1"/>
</dbReference>
<dbReference type="Pfam" id="PF07282">
    <property type="entry name" value="Cas12f1-like_TNB"/>
    <property type="match status" value="1"/>
</dbReference>
<dbReference type="GO" id="GO:0032196">
    <property type="term" value="P:transposition"/>
    <property type="evidence" value="ECO:0007669"/>
    <property type="project" value="UniProtKB-KW"/>
</dbReference>
<dbReference type="PANTHER" id="PTHR30405">
    <property type="entry name" value="TRANSPOSASE"/>
    <property type="match status" value="1"/>
</dbReference>
<name>A0A563W1S3_9CYAN</name>
<feature type="region of interest" description="Disordered" evidence="6">
    <location>
        <begin position="24"/>
        <end position="47"/>
    </location>
</feature>
<evidence type="ECO:0000259" key="8">
    <source>
        <dbReference type="Pfam" id="PF07282"/>
    </source>
</evidence>
<evidence type="ECO:0000256" key="2">
    <source>
        <dbReference type="ARBA" id="ARBA00011044"/>
    </source>
</evidence>
<keyword evidence="4" id="KW-0238">DNA-binding</keyword>
<evidence type="ECO:0000256" key="3">
    <source>
        <dbReference type="ARBA" id="ARBA00022578"/>
    </source>
</evidence>
<proteinExistence type="inferred from homology"/>
<evidence type="ECO:0000256" key="6">
    <source>
        <dbReference type="SAM" id="MobiDB-lite"/>
    </source>
</evidence>
<feature type="domain" description="Cas12f1-like TNB" evidence="8">
    <location>
        <begin position="226"/>
        <end position="293"/>
    </location>
</feature>
<dbReference type="GO" id="GO:0003677">
    <property type="term" value="F:DNA binding"/>
    <property type="evidence" value="ECO:0007669"/>
    <property type="project" value="UniProtKB-KW"/>
</dbReference>
<evidence type="ECO:0000313" key="10">
    <source>
        <dbReference type="Proteomes" id="UP000320055"/>
    </source>
</evidence>
<evidence type="ECO:0000259" key="7">
    <source>
        <dbReference type="Pfam" id="PF01385"/>
    </source>
</evidence>
<organism evidence="9 10">
    <name type="scientific">Hyella patelloides LEGE 07179</name>
    <dbReference type="NCBI Taxonomy" id="945734"/>
    <lineage>
        <taxon>Bacteria</taxon>
        <taxon>Bacillati</taxon>
        <taxon>Cyanobacteriota</taxon>
        <taxon>Cyanophyceae</taxon>
        <taxon>Pleurocapsales</taxon>
        <taxon>Hyellaceae</taxon>
        <taxon>Hyella</taxon>
    </lineage>
</organism>
<comment type="similarity">
    <text evidence="2">In the N-terminal section; belongs to the transposase 2 family.</text>
</comment>
<dbReference type="Pfam" id="PF01385">
    <property type="entry name" value="OrfB_IS605"/>
    <property type="match status" value="1"/>
</dbReference>
<gene>
    <name evidence="9" type="ORF">H1P_6120001</name>
</gene>
<dbReference type="EMBL" id="CAACVJ010000571">
    <property type="protein sequence ID" value="VEP17483.1"/>
    <property type="molecule type" value="Genomic_DNA"/>
</dbReference>